<keyword evidence="2 6" id="KW-0479">Metal-binding</keyword>
<dbReference type="InterPro" id="IPR020843">
    <property type="entry name" value="ER"/>
</dbReference>
<keyword evidence="3 6" id="KW-0862">Zinc</keyword>
<dbReference type="Gene3D" id="3.90.180.10">
    <property type="entry name" value="Medium-chain alcohol dehydrogenases, catalytic domain"/>
    <property type="match status" value="1"/>
</dbReference>
<comment type="similarity">
    <text evidence="6">Belongs to the zinc-containing alcohol dehydrogenase family.</text>
</comment>
<proteinExistence type="inferred from homology"/>
<evidence type="ECO:0000259" key="7">
    <source>
        <dbReference type="SMART" id="SM00829"/>
    </source>
</evidence>
<gene>
    <name evidence="8" type="primary">xylB</name>
    <name evidence="8" type="ORF">A6F65_02179</name>
</gene>
<dbReference type="Proteomes" id="UP000092698">
    <property type="component" value="Chromosome"/>
</dbReference>
<dbReference type="InterPro" id="IPR013154">
    <property type="entry name" value="ADH-like_N"/>
</dbReference>
<comment type="cofactor">
    <cofactor evidence="1 6">
        <name>Zn(2+)</name>
        <dbReference type="ChEBI" id="CHEBI:29105"/>
    </cofactor>
</comment>
<evidence type="ECO:0000256" key="5">
    <source>
        <dbReference type="ARBA" id="ARBA00023027"/>
    </source>
</evidence>
<feature type="domain" description="Enoyl reductase (ER)" evidence="7">
    <location>
        <begin position="13"/>
        <end position="363"/>
    </location>
</feature>
<dbReference type="SMART" id="SM00829">
    <property type="entry name" value="PKS_ER"/>
    <property type="match status" value="1"/>
</dbReference>
<dbReference type="PANTHER" id="PTHR43880:SF12">
    <property type="entry name" value="ALCOHOL DEHYDROGENASE CLASS-3"/>
    <property type="match status" value="1"/>
</dbReference>
<dbReference type="InterPro" id="IPR002328">
    <property type="entry name" value="ADH_Zn_CS"/>
</dbReference>
<dbReference type="InterPro" id="IPR013149">
    <property type="entry name" value="ADH-like_C"/>
</dbReference>
<dbReference type="KEGG" id="anh:A6F65_02179"/>
<dbReference type="PROSITE" id="PS00059">
    <property type="entry name" value="ADH_ZINC"/>
    <property type="match status" value="1"/>
</dbReference>
<keyword evidence="9" id="KW-1185">Reference proteome</keyword>
<dbReference type="EC" id="1.1.1.90" evidence="8"/>
<sequence length="366" mass="38581">MTKARIAVVDEKGADFALREAEIARAGPHEVLVKMAAIGVCHTDLAVQAGDLPTNFPVVLGHEGAGTVEAVGEHVKDVAKGDKVVLSYGSCGRCRPCQEGDPAYCADFEALNFMNKRLGSDDAVFEDGPNAAFFQQSSFASHSIAHERNVVKVDSDADITLLGPLGCGIQTGAGAVLRTAQPPAGSTILVSGVGSVGMSAVMAAKVAGCSTIIAVDMNEDRLELAKELGATHSVKATKDGDTAEQVREMVAAGVDYAIECSGNPDAARAAWNSLAKRGTQVIVGAPPSGTEYSYDANDQIMTGRKIVGCVEGDAKVKQFIPMLIDLYQQGRFPFDRLIEKYPFDKINDAAKDLHDGKVLKPVLMLD</sequence>
<dbReference type="GO" id="GO:0046294">
    <property type="term" value="P:formaldehyde catabolic process"/>
    <property type="evidence" value="ECO:0007669"/>
    <property type="project" value="TreeGrafter"/>
</dbReference>
<dbReference type="Gene3D" id="3.40.50.720">
    <property type="entry name" value="NAD(P)-binding Rossmann-like Domain"/>
    <property type="match status" value="1"/>
</dbReference>
<evidence type="ECO:0000313" key="9">
    <source>
        <dbReference type="Proteomes" id="UP000092698"/>
    </source>
</evidence>
<name>A0A1C7DAI4_9SPHN</name>
<dbReference type="Pfam" id="PF00107">
    <property type="entry name" value="ADH_zinc_N"/>
    <property type="match status" value="1"/>
</dbReference>
<accession>A0A1C7DAI4</accession>
<evidence type="ECO:0000256" key="6">
    <source>
        <dbReference type="RuleBase" id="RU361277"/>
    </source>
</evidence>
<dbReference type="EMBL" id="CP016545">
    <property type="protein sequence ID" value="ANU08464.1"/>
    <property type="molecule type" value="Genomic_DNA"/>
</dbReference>
<dbReference type="RefSeq" id="WP_067788576.1">
    <property type="nucleotide sequence ID" value="NZ_CP016545.1"/>
</dbReference>
<dbReference type="Pfam" id="PF08240">
    <property type="entry name" value="ADH_N"/>
    <property type="match status" value="1"/>
</dbReference>
<dbReference type="STRING" id="645517.A6F65_02179"/>
<evidence type="ECO:0000256" key="1">
    <source>
        <dbReference type="ARBA" id="ARBA00001947"/>
    </source>
</evidence>
<dbReference type="GO" id="GO:0051903">
    <property type="term" value="F:S-(hydroxymethyl)glutathione dehydrogenase [NAD(P)+] activity"/>
    <property type="evidence" value="ECO:0007669"/>
    <property type="project" value="TreeGrafter"/>
</dbReference>
<keyword evidence="4 8" id="KW-0560">Oxidoreductase</keyword>
<dbReference type="SUPFAM" id="SSF51735">
    <property type="entry name" value="NAD(P)-binding Rossmann-fold domains"/>
    <property type="match status" value="1"/>
</dbReference>
<dbReference type="OrthoDB" id="9770544at2"/>
<dbReference type="PANTHER" id="PTHR43880">
    <property type="entry name" value="ALCOHOL DEHYDROGENASE"/>
    <property type="match status" value="1"/>
</dbReference>
<keyword evidence="5" id="KW-0520">NAD</keyword>
<dbReference type="SUPFAM" id="SSF50129">
    <property type="entry name" value="GroES-like"/>
    <property type="match status" value="2"/>
</dbReference>
<dbReference type="AlphaFoldDB" id="A0A1C7DAI4"/>
<evidence type="ECO:0000256" key="4">
    <source>
        <dbReference type="ARBA" id="ARBA00023002"/>
    </source>
</evidence>
<protein>
    <submittedName>
        <fullName evidence="8">Aryl-alcohol dehydrogenase</fullName>
        <ecNumber evidence="8">1.1.1.90</ecNumber>
    </submittedName>
</protein>
<dbReference type="GO" id="GO:0018456">
    <property type="term" value="F:aryl-alcohol dehydrogenase (NAD+) activity"/>
    <property type="evidence" value="ECO:0007669"/>
    <property type="project" value="UniProtKB-EC"/>
</dbReference>
<evidence type="ECO:0000256" key="3">
    <source>
        <dbReference type="ARBA" id="ARBA00022833"/>
    </source>
</evidence>
<dbReference type="CDD" id="cd08278">
    <property type="entry name" value="benzyl_alcohol_DH"/>
    <property type="match status" value="1"/>
</dbReference>
<dbReference type="FunFam" id="3.40.50.720:FF:000003">
    <property type="entry name" value="S-(hydroxymethyl)glutathione dehydrogenase"/>
    <property type="match status" value="1"/>
</dbReference>
<reference evidence="8 9" key="1">
    <citation type="submission" date="2016-07" db="EMBL/GenBank/DDBJ databases">
        <title>Complete genome sequence of Altererythrobacter namhicola JCM 16345T, containing esterase-encoding genes.</title>
        <authorList>
            <person name="Cheng H."/>
            <person name="Wu Y.-H."/>
            <person name="Jian S.-L."/>
            <person name="Huo Y.-Y."/>
            <person name="Wang C.-S."/>
            <person name="Xu X.-W."/>
        </authorList>
    </citation>
    <scope>NUCLEOTIDE SEQUENCE [LARGE SCALE GENOMIC DNA]</scope>
    <source>
        <strain evidence="8 9">JCM 16345</strain>
    </source>
</reference>
<organism evidence="8 9">
    <name type="scientific">Paraurantiacibacter namhicola</name>
    <dbReference type="NCBI Taxonomy" id="645517"/>
    <lineage>
        <taxon>Bacteria</taxon>
        <taxon>Pseudomonadati</taxon>
        <taxon>Pseudomonadota</taxon>
        <taxon>Alphaproteobacteria</taxon>
        <taxon>Sphingomonadales</taxon>
        <taxon>Erythrobacteraceae</taxon>
        <taxon>Paraurantiacibacter</taxon>
    </lineage>
</organism>
<dbReference type="GO" id="GO:0008270">
    <property type="term" value="F:zinc ion binding"/>
    <property type="evidence" value="ECO:0007669"/>
    <property type="project" value="InterPro"/>
</dbReference>
<dbReference type="GO" id="GO:0005829">
    <property type="term" value="C:cytosol"/>
    <property type="evidence" value="ECO:0007669"/>
    <property type="project" value="TreeGrafter"/>
</dbReference>
<evidence type="ECO:0000313" key="8">
    <source>
        <dbReference type="EMBL" id="ANU08464.1"/>
    </source>
</evidence>
<dbReference type="InterPro" id="IPR036291">
    <property type="entry name" value="NAD(P)-bd_dom_sf"/>
</dbReference>
<dbReference type="InterPro" id="IPR011032">
    <property type="entry name" value="GroES-like_sf"/>
</dbReference>
<evidence type="ECO:0000256" key="2">
    <source>
        <dbReference type="ARBA" id="ARBA00022723"/>
    </source>
</evidence>